<reference evidence="1 2" key="1">
    <citation type="submission" date="2023-09" db="EMBL/GenBank/DDBJ databases">
        <authorList>
            <person name="Rey-Velasco X."/>
        </authorList>
    </citation>
    <scope>NUCLEOTIDE SEQUENCE [LARGE SCALE GENOMIC DNA]</scope>
    <source>
        <strain evidence="1 2">F363</strain>
    </source>
</reference>
<comment type="caution">
    <text evidence="1">The sequence shown here is derived from an EMBL/GenBank/DDBJ whole genome shotgun (WGS) entry which is preliminary data.</text>
</comment>
<sequence length="204" mass="22443">SLELNEDDEVSLWTLTQNGNGNIHFEYVADPELQNDVVAVGGELTEVNFMAKAAGTYRIYDDADKPSYFRIVRKSATYTTVTGSVDVAEAEGIPSDYSIVFKNELGKAWELSLADGGSYSIVLPVGYQYEVSLEGAEGYSVDSNASLEVTEETSAFDISITKDLIYVEGLADVWDFGATQLDESQYNNMLNESRINSWYDASVT</sequence>
<organism evidence="1 2">
    <name type="scientific">Autumnicola tepida</name>
    <dbReference type="NCBI Taxonomy" id="3075595"/>
    <lineage>
        <taxon>Bacteria</taxon>
        <taxon>Pseudomonadati</taxon>
        <taxon>Bacteroidota</taxon>
        <taxon>Flavobacteriia</taxon>
        <taxon>Flavobacteriales</taxon>
        <taxon>Flavobacteriaceae</taxon>
        <taxon>Autumnicola</taxon>
    </lineage>
</organism>
<accession>A0ABU3CFE1</accession>
<evidence type="ECO:0000313" key="1">
    <source>
        <dbReference type="EMBL" id="MDT0645044.1"/>
    </source>
</evidence>
<proteinExistence type="predicted"/>
<dbReference type="Proteomes" id="UP001262889">
    <property type="component" value="Unassembled WGS sequence"/>
</dbReference>
<feature type="non-terminal residue" evidence="1">
    <location>
        <position position="204"/>
    </location>
</feature>
<protein>
    <submittedName>
        <fullName evidence="1">Uncharacterized protein</fullName>
    </submittedName>
</protein>
<feature type="non-terminal residue" evidence="1">
    <location>
        <position position="1"/>
    </location>
</feature>
<gene>
    <name evidence="1" type="ORF">RM553_19590</name>
</gene>
<dbReference type="EMBL" id="JAVRHQ010000108">
    <property type="protein sequence ID" value="MDT0645044.1"/>
    <property type="molecule type" value="Genomic_DNA"/>
</dbReference>
<keyword evidence="2" id="KW-1185">Reference proteome</keyword>
<name>A0ABU3CFE1_9FLAO</name>
<evidence type="ECO:0000313" key="2">
    <source>
        <dbReference type="Proteomes" id="UP001262889"/>
    </source>
</evidence>
<dbReference type="RefSeq" id="WP_311536651.1">
    <property type="nucleotide sequence ID" value="NZ_JAVRHQ010000108.1"/>
</dbReference>